<accession>A0A2G5BA83</accession>
<keyword evidence="8 11" id="KW-0067">ATP-binding</keyword>
<dbReference type="SMART" id="SM00382">
    <property type="entry name" value="AAA"/>
    <property type="match status" value="1"/>
</dbReference>
<gene>
    <name evidence="14" type="ORF">COEREDRAFT_97973</name>
</gene>
<dbReference type="InterPro" id="IPR027925">
    <property type="entry name" value="MCM_N"/>
</dbReference>
<dbReference type="InterPro" id="IPR048684">
    <property type="entry name" value="COG4_C"/>
</dbReference>
<evidence type="ECO:0000313" key="15">
    <source>
        <dbReference type="Proteomes" id="UP000242474"/>
    </source>
</evidence>
<evidence type="ECO:0000259" key="13">
    <source>
        <dbReference type="PROSITE" id="PS50051"/>
    </source>
</evidence>
<dbReference type="GO" id="GO:0005524">
    <property type="term" value="F:ATP binding"/>
    <property type="evidence" value="ECO:0007669"/>
    <property type="project" value="UniProtKB-KW"/>
</dbReference>
<dbReference type="GO" id="GO:0006279">
    <property type="term" value="P:premeiotic DNA replication"/>
    <property type="evidence" value="ECO:0007669"/>
    <property type="project" value="UniProtKB-ARBA"/>
</dbReference>
<protein>
    <recommendedName>
        <fullName evidence="3">DNA helicase</fullName>
        <ecNumber evidence="3">3.6.4.12</ecNumber>
    </recommendedName>
</protein>
<keyword evidence="10" id="KW-0539">Nucleus</keyword>
<comment type="subcellular location">
    <subcellularLocation>
        <location evidence="1">Nucleus</location>
    </subcellularLocation>
</comment>
<dbReference type="GO" id="GO:0043596">
    <property type="term" value="C:nuclear replication fork"/>
    <property type="evidence" value="ECO:0007669"/>
    <property type="project" value="UniProtKB-ARBA"/>
</dbReference>
<evidence type="ECO:0000256" key="7">
    <source>
        <dbReference type="ARBA" id="ARBA00022806"/>
    </source>
</evidence>
<feature type="region of interest" description="Disordered" evidence="12">
    <location>
        <begin position="1"/>
        <end position="21"/>
    </location>
</feature>
<dbReference type="InterPro" id="IPR031327">
    <property type="entry name" value="MCM"/>
</dbReference>
<dbReference type="GO" id="GO:0005656">
    <property type="term" value="C:nuclear pre-replicative complex"/>
    <property type="evidence" value="ECO:0007669"/>
    <property type="project" value="UniProtKB-ARBA"/>
</dbReference>
<dbReference type="InterPro" id="IPR013167">
    <property type="entry name" value="COG4_M"/>
</dbReference>
<dbReference type="InterPro" id="IPR003593">
    <property type="entry name" value="AAA+_ATPase"/>
</dbReference>
<keyword evidence="9 11" id="KW-0238">DNA-binding</keyword>
<dbReference type="Gene3D" id="2.20.28.10">
    <property type="match status" value="1"/>
</dbReference>
<keyword evidence="5 11" id="KW-0547">Nucleotide-binding</keyword>
<dbReference type="Pfam" id="PF17855">
    <property type="entry name" value="MCM_lid"/>
    <property type="match status" value="1"/>
</dbReference>
<dbReference type="Gene3D" id="3.40.50.300">
    <property type="entry name" value="P-loop containing nucleotide triphosphate hydrolases"/>
    <property type="match status" value="1"/>
</dbReference>
<name>A0A2G5BA83_COERN</name>
<dbReference type="GO" id="GO:0000727">
    <property type="term" value="P:double-strand break repair via break-induced replication"/>
    <property type="evidence" value="ECO:0007669"/>
    <property type="project" value="TreeGrafter"/>
</dbReference>
<dbReference type="GO" id="GO:1902975">
    <property type="term" value="P:mitotic DNA replication initiation"/>
    <property type="evidence" value="ECO:0007669"/>
    <property type="project" value="TreeGrafter"/>
</dbReference>
<dbReference type="GO" id="GO:0016787">
    <property type="term" value="F:hydrolase activity"/>
    <property type="evidence" value="ECO:0007669"/>
    <property type="project" value="UniProtKB-KW"/>
</dbReference>
<evidence type="ECO:0000256" key="8">
    <source>
        <dbReference type="ARBA" id="ARBA00022840"/>
    </source>
</evidence>
<dbReference type="Gene3D" id="2.40.50.140">
    <property type="entry name" value="Nucleic acid-binding proteins"/>
    <property type="match status" value="1"/>
</dbReference>
<dbReference type="InterPro" id="IPR033762">
    <property type="entry name" value="MCM_OB"/>
</dbReference>
<evidence type="ECO:0000256" key="1">
    <source>
        <dbReference type="ARBA" id="ARBA00004123"/>
    </source>
</evidence>
<keyword evidence="6" id="KW-0378">Hydrolase</keyword>
<dbReference type="GO" id="GO:0031261">
    <property type="term" value="C:DNA replication preinitiation complex"/>
    <property type="evidence" value="ECO:0007669"/>
    <property type="project" value="UniProtKB-ARBA"/>
</dbReference>
<dbReference type="InterPro" id="IPR041562">
    <property type="entry name" value="MCM_lid"/>
</dbReference>
<dbReference type="PROSITE" id="PS00847">
    <property type="entry name" value="MCM_1"/>
    <property type="match status" value="1"/>
</dbReference>
<dbReference type="OrthoDB" id="1882346at2759"/>
<dbReference type="Pfam" id="PF17207">
    <property type="entry name" value="MCM_OB"/>
    <property type="match status" value="1"/>
</dbReference>
<dbReference type="Pfam" id="PF20663">
    <property type="entry name" value="COG4_N"/>
    <property type="match status" value="1"/>
</dbReference>
<dbReference type="SUPFAM" id="SSF50249">
    <property type="entry name" value="Nucleic acid-binding proteins"/>
    <property type="match status" value="1"/>
</dbReference>
<dbReference type="EC" id="3.6.4.12" evidence="3"/>
<dbReference type="InterPro" id="IPR012340">
    <property type="entry name" value="NA-bd_OB-fold"/>
</dbReference>
<dbReference type="Proteomes" id="UP000242474">
    <property type="component" value="Unassembled WGS sequence"/>
</dbReference>
<evidence type="ECO:0000256" key="9">
    <source>
        <dbReference type="ARBA" id="ARBA00023125"/>
    </source>
</evidence>
<dbReference type="InterPro" id="IPR018525">
    <property type="entry name" value="MCM_CS"/>
</dbReference>
<dbReference type="PANTHER" id="PTHR11630:SF46">
    <property type="entry name" value="DNA REPLICATION LICENSING FACTOR MCM3-RELATED"/>
    <property type="match status" value="1"/>
</dbReference>
<keyword evidence="4" id="KW-0235">DNA replication</keyword>
<dbReference type="InterPro" id="IPR008046">
    <property type="entry name" value="Mcm3"/>
</dbReference>
<comment type="similarity">
    <text evidence="2 11">Belongs to the MCM family.</text>
</comment>
<feature type="region of interest" description="Disordered" evidence="12">
    <location>
        <begin position="759"/>
        <end position="799"/>
    </location>
</feature>
<dbReference type="PROSITE" id="PS50051">
    <property type="entry name" value="MCM_2"/>
    <property type="match status" value="1"/>
</dbReference>
<feature type="compositionally biased region" description="Basic residues" evidence="12">
    <location>
        <begin position="763"/>
        <end position="772"/>
    </location>
</feature>
<dbReference type="Pfam" id="PF14551">
    <property type="entry name" value="MCM_N"/>
    <property type="match status" value="1"/>
</dbReference>
<feature type="compositionally biased region" description="Acidic residues" evidence="12">
    <location>
        <begin position="778"/>
        <end position="791"/>
    </location>
</feature>
<dbReference type="InterPro" id="IPR027417">
    <property type="entry name" value="P-loop_NTPase"/>
</dbReference>
<organism evidence="14 15">
    <name type="scientific">Coemansia reversa (strain ATCC 12441 / NRRL 1564)</name>
    <dbReference type="NCBI Taxonomy" id="763665"/>
    <lineage>
        <taxon>Eukaryota</taxon>
        <taxon>Fungi</taxon>
        <taxon>Fungi incertae sedis</taxon>
        <taxon>Zoopagomycota</taxon>
        <taxon>Kickxellomycotina</taxon>
        <taxon>Kickxellomycetes</taxon>
        <taxon>Kickxellales</taxon>
        <taxon>Kickxellaceae</taxon>
        <taxon>Coemansia</taxon>
    </lineage>
</organism>
<dbReference type="GO" id="GO:0042555">
    <property type="term" value="C:MCM complex"/>
    <property type="evidence" value="ECO:0007669"/>
    <property type="project" value="InterPro"/>
</dbReference>
<keyword evidence="7" id="KW-0347">Helicase</keyword>
<evidence type="ECO:0000256" key="12">
    <source>
        <dbReference type="SAM" id="MobiDB-lite"/>
    </source>
</evidence>
<dbReference type="PRINTS" id="PR01659">
    <property type="entry name" value="MCMPROTEIN3"/>
</dbReference>
<dbReference type="SMART" id="SM00350">
    <property type="entry name" value="MCM"/>
    <property type="match status" value="1"/>
</dbReference>
<evidence type="ECO:0000256" key="2">
    <source>
        <dbReference type="ARBA" id="ARBA00008010"/>
    </source>
</evidence>
<dbReference type="Pfam" id="PF08318">
    <property type="entry name" value="COG4_m"/>
    <property type="match status" value="1"/>
</dbReference>
<dbReference type="GO" id="GO:0003697">
    <property type="term" value="F:single-stranded DNA binding"/>
    <property type="evidence" value="ECO:0007669"/>
    <property type="project" value="TreeGrafter"/>
</dbReference>
<dbReference type="GO" id="GO:0006271">
    <property type="term" value="P:DNA strand elongation involved in DNA replication"/>
    <property type="evidence" value="ECO:0007669"/>
    <property type="project" value="TreeGrafter"/>
</dbReference>
<reference evidence="14 15" key="1">
    <citation type="journal article" date="2015" name="Genome Biol. Evol.">
        <title>Phylogenomic analyses indicate that early fungi evolved digesting cell walls of algal ancestors of land plants.</title>
        <authorList>
            <person name="Chang Y."/>
            <person name="Wang S."/>
            <person name="Sekimoto S."/>
            <person name="Aerts A.L."/>
            <person name="Choi C."/>
            <person name="Clum A."/>
            <person name="LaButti K.M."/>
            <person name="Lindquist E.A."/>
            <person name="Yee Ngan C."/>
            <person name="Ohm R.A."/>
            <person name="Salamov A.A."/>
            <person name="Grigoriev I.V."/>
            <person name="Spatafora J.W."/>
            <person name="Berbee M.L."/>
        </authorList>
    </citation>
    <scope>NUCLEOTIDE SEQUENCE [LARGE SCALE GENOMIC DNA]</scope>
    <source>
        <strain evidence="14 15">NRRL 1564</strain>
    </source>
</reference>
<dbReference type="Gene3D" id="1.20.58.1970">
    <property type="match status" value="1"/>
</dbReference>
<dbReference type="Pfam" id="PF20662">
    <property type="entry name" value="COG4_C"/>
    <property type="match status" value="1"/>
</dbReference>
<evidence type="ECO:0000256" key="11">
    <source>
        <dbReference type="RuleBase" id="RU004070"/>
    </source>
</evidence>
<evidence type="ECO:0000256" key="6">
    <source>
        <dbReference type="ARBA" id="ARBA00022801"/>
    </source>
</evidence>
<dbReference type="GO" id="GO:0017116">
    <property type="term" value="F:single-stranded DNA helicase activity"/>
    <property type="evidence" value="ECO:0007669"/>
    <property type="project" value="TreeGrafter"/>
</dbReference>
<dbReference type="Gene3D" id="3.30.1640.10">
    <property type="entry name" value="mini-chromosome maintenance (MCM) complex, chain A, domain 1"/>
    <property type="match status" value="1"/>
</dbReference>
<evidence type="ECO:0000256" key="10">
    <source>
        <dbReference type="ARBA" id="ARBA00023242"/>
    </source>
</evidence>
<sequence>MDSEHMEATAASGASGGTRFTLPETSLAEDQFLERQRRCREYLERDNRVNADINELERVAGHEKPRVIISMDHIREFDGALAERVVAEPGDYIPAFEAAAAEVVVGLARQAGAAVDEAAFQVAVGFSGAFGAHHLTPRGLRARHLGQLVCIEGIVTRCSLVRPKVVRSVHYSEATKTFFAKTYRDQTSSGTGAGAGGFSSAYPTTDDKGNPLTTEYGYSRYMDHQTVNVQEMPERAPPGQLPRGVDVVLDDDLVDVVKPGDRVSLVGVYRALGGRATTAASAIFRTAVVVGSVRVFGAGSLAAADSTAAEVNAQAGAAGLPGALRLTDADIRNIREVGRRADVFELVAGSVAPSISGHAEIKRALVLQQLGGVEKNLENGTHIRGDINVMMVGDPSTAKSQVLRYVLRIAPLAIATTGRGSSGVGLTAAVVADKDTGERRLEAGAMVLADRGVVCIDEFDKMTDVDRVAIHEVMEQQTVTVAKAGIHTTLNARCSVLAAANPVYGRYDPRRPPHQNIALPDSLLSRFDLLFIVTDSMDEARDRAISAHVLRMHRYVPPGTEPGQPVADLLDHGLGSAQLLASFRAADAMGTDADPDSAGDAAPRPCRVFEPYNEYLHAGVVPQQQRRTRSRSRRAVLAAADTDGAPRREVLSTEFLRRFLYFARNMVRPVLAADAADDLAAAYAELRAQASGQGLDGHGATGPVQTTTPVTARTLETLIRLATAHAKLRLSANVEAQDADVAKALLRFALFKEKPAAALRPSTRVHHKQKRVRTSDDSASDAEPPADESMDVDTTATETPTSIAGDRLALFRAQLSAAIGDQRLDINSSPWSFPDPFMSIINATLTPAHRAFTLAEAEHALLSMQEENLMAVDLTESDAGALDSYLSEEFGCIRLDTLTQCVDAGQIEHAYQMLELEEARVDVEVSECVESSPEVMQQISQLASLQQGALAVADQVYPMQTVVDATAANAGAISGHLRFLDQERVKLERALIMVKETLQLKSRLAELLAAMEVKDTDAAATIIHDFAVAGPETLSSPFINFAAPHATLGESPQNRSPRDIVDVATKELVERVTFMFEDAVHNANTREISRCFRLFPLLGEELRGLDIYSDFLCSVVAEKSRLSSEVRGHVYALRVTRLFEAIAAVVDNHFPLVERYYGPGRMIRVIQRLQMEGAKRACMILDFFEDERHVKRRLAQIHQADVSIAKAKAQSRTALLSDRTRSTRLSEDTISEADFKDITSILVEIVLIERQIATFDRFLESRATPEAKALLAIPEARERVFLLPDAVAKLLPLSTQASLDSSAVRRPRVAPSFVEDTGLVNHTPLTTRLEWLTETYIALEVFFVNKSAAKAMALDDIDALSGWENPFSSDVDSTVLRKPHRIRPQSTAPVHDSLGTQQTSSCVGDILFVVKTALEHAIAVQQPAAVEAVVQCAIGTMNSGLLLAMEARALDKLSFSGAGSNKNVQDSMQSGDSSWRFSGVGISVDSTGPTLSQHKSTLSPEAYSQRRALVSLNNLDLTCTYLRSTADTLRSRMTSEWSRIPQQESLASALKSIDTLAAFVAKFEYAKQRSLEQLGAQVLKPWMRTILQHSYRDIKYVLTDEEFNDMQNDNLFQKRFILKFGMLSDQLSLRLTKANFSAALELAIGSLSLDWERAIRQSKFNMLGGIMFEKDVREIQRYLEHASGLILRQCFSRLVQMADILATESVADVQHIPGTNAAVDMPNFVPLAKKEIRGLLLNRIDFTEAQISELGL</sequence>
<feature type="domain" description="MCM C-terminal AAA(+) ATPase" evidence="13">
    <location>
        <begin position="343"/>
        <end position="549"/>
    </location>
</feature>
<dbReference type="InterPro" id="IPR001208">
    <property type="entry name" value="MCM_dom"/>
</dbReference>
<dbReference type="EMBL" id="KZ303505">
    <property type="protein sequence ID" value="PIA15637.1"/>
    <property type="molecule type" value="Genomic_DNA"/>
</dbReference>
<dbReference type="SMART" id="SM00762">
    <property type="entry name" value="Cog4"/>
    <property type="match status" value="1"/>
</dbReference>
<evidence type="ECO:0000256" key="3">
    <source>
        <dbReference type="ARBA" id="ARBA00012551"/>
    </source>
</evidence>
<dbReference type="InterPro" id="IPR048680">
    <property type="entry name" value="COG4_N"/>
</dbReference>
<dbReference type="Pfam" id="PF00493">
    <property type="entry name" value="MCM"/>
    <property type="match status" value="1"/>
</dbReference>
<dbReference type="STRING" id="763665.A0A2G5BA83"/>
<keyword evidence="15" id="KW-1185">Reference proteome</keyword>
<evidence type="ECO:0000256" key="5">
    <source>
        <dbReference type="ARBA" id="ARBA00022741"/>
    </source>
</evidence>
<dbReference type="PANTHER" id="PTHR11630">
    <property type="entry name" value="DNA REPLICATION LICENSING FACTOR MCM FAMILY MEMBER"/>
    <property type="match status" value="1"/>
</dbReference>
<evidence type="ECO:0000256" key="4">
    <source>
        <dbReference type="ARBA" id="ARBA00022705"/>
    </source>
</evidence>
<evidence type="ECO:0000313" key="14">
    <source>
        <dbReference type="EMBL" id="PIA15637.1"/>
    </source>
</evidence>
<dbReference type="SUPFAM" id="SSF52540">
    <property type="entry name" value="P-loop containing nucleoside triphosphate hydrolases"/>
    <property type="match status" value="1"/>
</dbReference>
<dbReference type="PRINTS" id="PR01657">
    <property type="entry name" value="MCMFAMILY"/>
</dbReference>
<proteinExistence type="inferred from homology"/>